<dbReference type="GO" id="GO:0003690">
    <property type="term" value="F:double-stranded DNA binding"/>
    <property type="evidence" value="ECO:0007669"/>
    <property type="project" value="TreeGrafter"/>
</dbReference>
<comment type="similarity">
    <text evidence="3 9">Belongs to the TFB2 family.</text>
</comment>
<evidence type="ECO:0000256" key="9">
    <source>
        <dbReference type="RuleBase" id="RU364024"/>
    </source>
</evidence>
<gene>
    <name evidence="12" type="ORF">CYLTODRAFT_418216</name>
</gene>
<keyword evidence="6 9" id="KW-0804">Transcription</keyword>
<keyword evidence="4 9" id="KW-0227">DNA damage</keyword>
<feature type="compositionally biased region" description="Low complexity" evidence="10">
    <location>
        <begin position="271"/>
        <end position="293"/>
    </location>
</feature>
<dbReference type="GO" id="GO:0005675">
    <property type="term" value="C:transcription factor TFIIH holo complex"/>
    <property type="evidence" value="ECO:0007669"/>
    <property type="project" value="TreeGrafter"/>
</dbReference>
<keyword evidence="5 9" id="KW-0805">Transcription regulation</keyword>
<comment type="function">
    <text evidence="9">Component of the general transcription and DNA repair factor IIH (TFIIH) core complex which is involved in general and transcription-coupled nucleotide excision repair (NER) of damaged DNA.</text>
</comment>
<dbReference type="GO" id="GO:0006366">
    <property type="term" value="P:transcription by RNA polymerase II"/>
    <property type="evidence" value="ECO:0007669"/>
    <property type="project" value="UniProtKB-ARBA"/>
</dbReference>
<dbReference type="Gene3D" id="3.30.70.2610">
    <property type="match status" value="1"/>
</dbReference>
<evidence type="ECO:0000256" key="5">
    <source>
        <dbReference type="ARBA" id="ARBA00023015"/>
    </source>
</evidence>
<evidence type="ECO:0000256" key="8">
    <source>
        <dbReference type="ARBA" id="ARBA00023242"/>
    </source>
</evidence>
<keyword evidence="13" id="KW-1185">Reference proteome</keyword>
<evidence type="ECO:0000256" key="10">
    <source>
        <dbReference type="SAM" id="MobiDB-lite"/>
    </source>
</evidence>
<reference evidence="12 13" key="1">
    <citation type="journal article" date="2015" name="Fungal Genet. Biol.">
        <title>Evolution of novel wood decay mechanisms in Agaricales revealed by the genome sequences of Fistulina hepatica and Cylindrobasidium torrendii.</title>
        <authorList>
            <person name="Floudas D."/>
            <person name="Held B.W."/>
            <person name="Riley R."/>
            <person name="Nagy L.G."/>
            <person name="Koehler G."/>
            <person name="Ransdell A.S."/>
            <person name="Younus H."/>
            <person name="Chow J."/>
            <person name="Chiniquy J."/>
            <person name="Lipzen A."/>
            <person name="Tritt A."/>
            <person name="Sun H."/>
            <person name="Haridas S."/>
            <person name="LaButti K."/>
            <person name="Ohm R.A."/>
            <person name="Kues U."/>
            <person name="Blanchette R.A."/>
            <person name="Grigoriev I.V."/>
            <person name="Minto R.E."/>
            <person name="Hibbett D.S."/>
        </authorList>
    </citation>
    <scope>NUCLEOTIDE SEQUENCE [LARGE SCALE GENOMIC DNA]</scope>
    <source>
        <strain evidence="12 13">FP15055 ss-10</strain>
    </source>
</reference>
<protein>
    <recommendedName>
        <fullName evidence="9">RNA polymerase II transcription factor B subunit 2</fullName>
    </recommendedName>
</protein>
<keyword evidence="8 9" id="KW-0539">Nucleus</keyword>
<dbReference type="InterPro" id="IPR040662">
    <property type="entry name" value="Tfb2_C"/>
</dbReference>
<accession>A0A0D7BN95</accession>
<dbReference type="GO" id="GO:0001671">
    <property type="term" value="F:ATPase activator activity"/>
    <property type="evidence" value="ECO:0007669"/>
    <property type="project" value="InterPro"/>
</dbReference>
<dbReference type="OrthoDB" id="364513at2759"/>
<dbReference type="GO" id="GO:0000439">
    <property type="term" value="C:transcription factor TFIIH core complex"/>
    <property type="evidence" value="ECO:0007669"/>
    <property type="project" value="InterPro"/>
</dbReference>
<dbReference type="EMBL" id="KN880447">
    <property type="protein sequence ID" value="KIY72033.1"/>
    <property type="molecule type" value="Genomic_DNA"/>
</dbReference>
<name>A0A0D7BN95_9AGAR</name>
<dbReference type="InterPro" id="IPR004598">
    <property type="entry name" value="TFIIH_p52/Tfb2"/>
</dbReference>
<feature type="domain" description="Transcription factor Tfb2 C-terminal" evidence="11">
    <location>
        <begin position="383"/>
        <end position="449"/>
    </location>
</feature>
<evidence type="ECO:0000256" key="4">
    <source>
        <dbReference type="ARBA" id="ARBA00022763"/>
    </source>
</evidence>
<dbReference type="Proteomes" id="UP000054007">
    <property type="component" value="Unassembled WGS sequence"/>
</dbReference>
<evidence type="ECO:0000313" key="13">
    <source>
        <dbReference type="Proteomes" id="UP000054007"/>
    </source>
</evidence>
<proteinExistence type="inferred from homology"/>
<sequence>MATVPEPDENEILPYQAHTLVTFLAKEPKQTLTRLYQAPSSCLAVFRILTPLERQIIMHLLWMESALPPSSLNAWVVRQHKKIYDEAIATLLKLNILTKPDKLSLNPEFKTNFRLTLTGSGTKGSFGQPLETGSPQDIEYLEGYALEKWESILHFMVSSGGNPISKYPKQLLYRSGLMTNPDLGTPRITSKGFQFLLHPPHMQLWQLLIQFIEMSTEDIVEVLSVILMISTTGLGREYTTQYFTEAQRNVLFQLSDYGLTVMDKKSSPSFTPTRLATTLTSSSPPLESSTTLSSGPKDGFIILETNYRMYAYTDNPLQTSVLNLFVSLKYRFPNLVVGLITRESVKRALNNGISAEQIITYLTTHAHPQMRKNNPLLPVTVQDQIRLWELEKNRLKSDEGYLYTDFSAQTDYELVLKYARELGVVLWENAAKRCFFAQADGHQTIRAYIDRMQASRQRAENEY</sequence>
<dbReference type="GO" id="GO:0006289">
    <property type="term" value="P:nucleotide-excision repair"/>
    <property type="evidence" value="ECO:0007669"/>
    <property type="project" value="InterPro"/>
</dbReference>
<dbReference type="Pfam" id="PF18307">
    <property type="entry name" value="Tfb2_C"/>
    <property type="match status" value="1"/>
</dbReference>
<dbReference type="AlphaFoldDB" id="A0A0D7BN95"/>
<feature type="region of interest" description="Disordered" evidence="10">
    <location>
        <begin position="268"/>
        <end position="293"/>
    </location>
</feature>
<dbReference type="FunFam" id="3.30.70.2610:FF:000001">
    <property type="entry name" value="General transcription factor IIH subunit 4"/>
    <property type="match status" value="1"/>
</dbReference>
<evidence type="ECO:0000256" key="3">
    <source>
        <dbReference type="ARBA" id="ARBA00007132"/>
    </source>
</evidence>
<organism evidence="12 13">
    <name type="scientific">Cylindrobasidium torrendii FP15055 ss-10</name>
    <dbReference type="NCBI Taxonomy" id="1314674"/>
    <lineage>
        <taxon>Eukaryota</taxon>
        <taxon>Fungi</taxon>
        <taxon>Dikarya</taxon>
        <taxon>Basidiomycota</taxon>
        <taxon>Agaricomycotina</taxon>
        <taxon>Agaricomycetes</taxon>
        <taxon>Agaricomycetidae</taxon>
        <taxon>Agaricales</taxon>
        <taxon>Marasmiineae</taxon>
        <taxon>Physalacriaceae</taxon>
        <taxon>Cylindrobasidium</taxon>
    </lineage>
</organism>
<keyword evidence="7 9" id="KW-0234">DNA repair</keyword>
<evidence type="ECO:0000313" key="12">
    <source>
        <dbReference type="EMBL" id="KIY72033.1"/>
    </source>
</evidence>
<dbReference type="STRING" id="1314674.A0A0D7BN95"/>
<evidence type="ECO:0000259" key="11">
    <source>
        <dbReference type="Pfam" id="PF18307"/>
    </source>
</evidence>
<evidence type="ECO:0000256" key="1">
    <source>
        <dbReference type="ARBA" id="ARBA00002817"/>
    </source>
</evidence>
<dbReference type="PANTHER" id="PTHR13152:SF0">
    <property type="entry name" value="GENERAL TRANSCRIPTION FACTOR IIH SUBUNIT 4"/>
    <property type="match status" value="1"/>
</dbReference>
<dbReference type="Pfam" id="PF03849">
    <property type="entry name" value="Tfb2"/>
    <property type="match status" value="1"/>
</dbReference>
<evidence type="ECO:0000256" key="2">
    <source>
        <dbReference type="ARBA" id="ARBA00004123"/>
    </source>
</evidence>
<dbReference type="NCBIfam" id="TIGR00625">
    <property type="entry name" value="tfb2"/>
    <property type="match status" value="1"/>
</dbReference>
<dbReference type="PANTHER" id="PTHR13152">
    <property type="entry name" value="TFIIH, POLYPEPTIDE 4"/>
    <property type="match status" value="1"/>
</dbReference>
<evidence type="ECO:0000256" key="6">
    <source>
        <dbReference type="ARBA" id="ARBA00023163"/>
    </source>
</evidence>
<comment type="subcellular location">
    <subcellularLocation>
        <location evidence="2 9">Nucleus</location>
    </subcellularLocation>
</comment>
<evidence type="ECO:0000256" key="7">
    <source>
        <dbReference type="ARBA" id="ARBA00023204"/>
    </source>
</evidence>
<comment type="function">
    <text evidence="1">Component of the general transcription and DNA repair factor IIH (TFIIH) core complex, which is involved in general and transcription-coupled nucleotide excision repair (NER) of damaged DNA and, when complexed to TFIIK, in RNA transcription by RNA polymerase II. In NER, TFIIH acts by opening DNA around the lesion to allow the excision of the damaged oligonucleotide and its replacement by a new DNA fragment. In transcription, TFIIH has an essential role in transcription initiation. When the pre-initiation complex (PIC) has been established, TFIIH is required for promoter opening and promoter escape. Phosphorylation of the C-terminal tail (CTD) of the largest subunit of RNA polymerase II by the kinase module TFIIK controls the initiation of transcription.</text>
</comment>